<feature type="repeat" description="PPR" evidence="2">
    <location>
        <begin position="508"/>
        <end position="542"/>
    </location>
</feature>
<sequence>MILRRWAVPPHSCELERALLQHLERHKDKVIDVYGFAGLIQACSRSGSPRAAKQLEAEITRRGFRGNKSLGNHLINLYGRLGCVRDAAAAFDGIEEKNVVSFNAMITAYAQNGHSRQGLGLFRKLLLLDSKMANIVSFISVIKSCCDERLEECRWIHGLVDEAGLSTSNIVVGTALINMYAVCGSVADAEAVFGSMESRNEITWSALIAAHAAVPGHACQIWDIFRAMENSGVVPNEVTFISMLSSCTVAEDLSVGRLIHEATDKYGYGSDVVVGNSVLNMYGKCGDVDRARQLFDEMGDKHAAPVAWNSLMGAYTQTRNFVQAVELFSLMQLEGVSANKVTFLAALNACAGLAEMTAGKTVVDCVVECGLFGDDLVKTALVSLFGKCGYLDVAESVLGEILVPDSVSWNSIVAAYASQQGHDQDVLREFHLMHSHGLIPEDGVFVAALNACSNLGALKQGKLVHYLVRETGVESTDVFTALVNMYGKCGELLIAREIFSSVPDEFRDALTWNALINAHTQQGKPEEALSFYRRMQQEGTRPRKSVFVSVLNAVAALGSSVEGRRIHEQVAECLLDLDSTVGTLLVNMYAKSGDVDTAWEIFERMQHSDTVTWNSMLGACIQQRQRPSEAPHEQQENEAVVVRLFARMLLEGIRVDRVTLLTMLSACASHASLSHGKKLHGLVSELNLSLESDTGLFNALVTMYSRCGSWEVSQAMFHAMGSYHGDLITWNSMITACAQHGQALQAVELVRGMEQAGWSPDKVTLTVILSACSHAGLLDKAYECFQLMRGEYEIDPGPDHYGSIVDLLCRAGKLGEAEALIEKLPDPASAVTWRSLLGGCSNHGDLVLGRRAADELFGMDPRHHTTYVMLSNTYCG</sequence>
<evidence type="ECO:0008006" key="5">
    <source>
        <dbReference type="Google" id="ProtNLM"/>
    </source>
</evidence>
<dbReference type="Gramene" id="EFJ14978">
    <property type="protein sequence ID" value="EFJ14978"/>
    <property type="gene ID" value="SELMODRAFT_119183"/>
</dbReference>
<evidence type="ECO:0000256" key="1">
    <source>
        <dbReference type="ARBA" id="ARBA00022737"/>
    </source>
</evidence>
<gene>
    <name evidence="3" type="ORF">SELMODRAFT_119183</name>
</gene>
<dbReference type="PANTHER" id="PTHR47926:SF533">
    <property type="entry name" value="DYW DOMAIN-CONTAINING PROTEIN"/>
    <property type="match status" value="1"/>
</dbReference>
<name>D8SKG7_SELML</name>
<keyword evidence="1" id="KW-0677">Repeat</keyword>
<evidence type="ECO:0000313" key="4">
    <source>
        <dbReference type="Proteomes" id="UP000001514"/>
    </source>
</evidence>
<dbReference type="InParanoid" id="D8SKG7"/>
<dbReference type="Gene3D" id="1.25.40.10">
    <property type="entry name" value="Tetratricopeptide repeat domain"/>
    <property type="match status" value="7"/>
</dbReference>
<dbReference type="GO" id="GO:0009451">
    <property type="term" value="P:RNA modification"/>
    <property type="evidence" value="ECO:0007669"/>
    <property type="project" value="InterPro"/>
</dbReference>
<dbReference type="Pfam" id="PF01535">
    <property type="entry name" value="PPR"/>
    <property type="match status" value="8"/>
</dbReference>
<accession>D8SKG7</accession>
<organism evidence="4">
    <name type="scientific">Selaginella moellendorffii</name>
    <name type="common">Spikemoss</name>
    <dbReference type="NCBI Taxonomy" id="88036"/>
    <lineage>
        <taxon>Eukaryota</taxon>
        <taxon>Viridiplantae</taxon>
        <taxon>Streptophyta</taxon>
        <taxon>Embryophyta</taxon>
        <taxon>Tracheophyta</taxon>
        <taxon>Lycopodiopsida</taxon>
        <taxon>Selaginellales</taxon>
        <taxon>Selaginellaceae</taxon>
        <taxon>Selaginella</taxon>
    </lineage>
</organism>
<dbReference type="KEGG" id="smo:SELMODRAFT_119183"/>
<dbReference type="HOGENOM" id="CLU_002706_15_6_1"/>
<dbReference type="PANTHER" id="PTHR47926">
    <property type="entry name" value="PENTATRICOPEPTIDE REPEAT-CONTAINING PROTEIN"/>
    <property type="match status" value="1"/>
</dbReference>
<dbReference type="FunFam" id="1.25.40.10:FF:000381">
    <property type="entry name" value="Pentatricopeptide repeat-containing protein"/>
    <property type="match status" value="1"/>
</dbReference>
<dbReference type="InterPro" id="IPR002885">
    <property type="entry name" value="PPR_rpt"/>
</dbReference>
<dbReference type="FunFam" id="1.25.40.10:FF:000158">
    <property type="entry name" value="pentatricopeptide repeat-containing protein At2g33680"/>
    <property type="match status" value="1"/>
</dbReference>
<feature type="repeat" description="PPR" evidence="2">
    <location>
        <begin position="726"/>
        <end position="760"/>
    </location>
</feature>
<feature type="repeat" description="PPR" evidence="2">
    <location>
        <begin position="578"/>
        <end position="612"/>
    </location>
</feature>
<dbReference type="AlphaFoldDB" id="D8SKG7"/>
<dbReference type="NCBIfam" id="TIGR00756">
    <property type="entry name" value="PPR"/>
    <property type="match status" value="6"/>
</dbReference>
<dbReference type="InterPro" id="IPR011990">
    <property type="entry name" value="TPR-like_helical_dom_sf"/>
</dbReference>
<protein>
    <recommendedName>
        <fullName evidence="5">Pentacotripeptide-repeat region of PRORP domain-containing protein</fullName>
    </recommendedName>
</protein>
<dbReference type="GO" id="GO:0048731">
    <property type="term" value="P:system development"/>
    <property type="evidence" value="ECO:0007669"/>
    <property type="project" value="UniProtKB-ARBA"/>
</dbReference>
<feature type="repeat" description="PPR" evidence="2">
    <location>
        <begin position="98"/>
        <end position="132"/>
    </location>
</feature>
<feature type="repeat" description="PPR" evidence="2">
    <location>
        <begin position="271"/>
        <end position="305"/>
    </location>
</feature>
<evidence type="ECO:0000313" key="3">
    <source>
        <dbReference type="EMBL" id="EFJ14978.1"/>
    </source>
</evidence>
<proteinExistence type="predicted"/>
<evidence type="ECO:0000256" key="2">
    <source>
        <dbReference type="PROSITE-ProRule" id="PRU00708"/>
    </source>
</evidence>
<feature type="repeat" description="PPR" evidence="2">
    <location>
        <begin position="200"/>
        <end position="235"/>
    </location>
</feature>
<dbReference type="eggNOG" id="KOG4197">
    <property type="taxonomic scope" value="Eukaryota"/>
</dbReference>
<dbReference type="PROSITE" id="PS51375">
    <property type="entry name" value="PPR"/>
    <property type="match status" value="7"/>
</dbReference>
<dbReference type="GO" id="GO:0003723">
    <property type="term" value="F:RNA binding"/>
    <property type="evidence" value="ECO:0007669"/>
    <property type="project" value="InterPro"/>
</dbReference>
<dbReference type="EMBL" id="GL377625">
    <property type="protein sequence ID" value="EFJ14978.1"/>
    <property type="molecule type" value="Genomic_DNA"/>
</dbReference>
<feature type="repeat" description="PPR" evidence="2">
    <location>
        <begin position="405"/>
        <end position="440"/>
    </location>
</feature>
<dbReference type="InterPro" id="IPR046960">
    <property type="entry name" value="PPR_At4g14850-like_plant"/>
</dbReference>
<keyword evidence="4" id="KW-1185">Reference proteome</keyword>
<dbReference type="Proteomes" id="UP000001514">
    <property type="component" value="Unassembled WGS sequence"/>
</dbReference>
<reference evidence="3 4" key="1">
    <citation type="journal article" date="2011" name="Science">
        <title>The Selaginella genome identifies genetic changes associated with the evolution of vascular plants.</title>
        <authorList>
            <person name="Banks J.A."/>
            <person name="Nishiyama T."/>
            <person name="Hasebe M."/>
            <person name="Bowman J.L."/>
            <person name="Gribskov M."/>
            <person name="dePamphilis C."/>
            <person name="Albert V.A."/>
            <person name="Aono N."/>
            <person name="Aoyama T."/>
            <person name="Ambrose B.A."/>
            <person name="Ashton N.W."/>
            <person name="Axtell M.J."/>
            <person name="Barker E."/>
            <person name="Barker M.S."/>
            <person name="Bennetzen J.L."/>
            <person name="Bonawitz N.D."/>
            <person name="Chapple C."/>
            <person name="Cheng C."/>
            <person name="Correa L.G."/>
            <person name="Dacre M."/>
            <person name="DeBarry J."/>
            <person name="Dreyer I."/>
            <person name="Elias M."/>
            <person name="Engstrom E.M."/>
            <person name="Estelle M."/>
            <person name="Feng L."/>
            <person name="Finet C."/>
            <person name="Floyd S.K."/>
            <person name="Frommer W.B."/>
            <person name="Fujita T."/>
            <person name="Gramzow L."/>
            <person name="Gutensohn M."/>
            <person name="Harholt J."/>
            <person name="Hattori M."/>
            <person name="Heyl A."/>
            <person name="Hirai T."/>
            <person name="Hiwatashi Y."/>
            <person name="Ishikawa M."/>
            <person name="Iwata M."/>
            <person name="Karol K.G."/>
            <person name="Koehler B."/>
            <person name="Kolukisaoglu U."/>
            <person name="Kubo M."/>
            <person name="Kurata T."/>
            <person name="Lalonde S."/>
            <person name="Li K."/>
            <person name="Li Y."/>
            <person name="Litt A."/>
            <person name="Lyons E."/>
            <person name="Manning G."/>
            <person name="Maruyama T."/>
            <person name="Michael T.P."/>
            <person name="Mikami K."/>
            <person name="Miyazaki S."/>
            <person name="Morinaga S."/>
            <person name="Murata T."/>
            <person name="Mueller-Roeber B."/>
            <person name="Nelson D.R."/>
            <person name="Obara M."/>
            <person name="Oguri Y."/>
            <person name="Olmstead R.G."/>
            <person name="Onodera N."/>
            <person name="Petersen B.L."/>
            <person name="Pils B."/>
            <person name="Prigge M."/>
            <person name="Rensing S.A."/>
            <person name="Riano-Pachon D.M."/>
            <person name="Roberts A.W."/>
            <person name="Sato Y."/>
            <person name="Scheller H.V."/>
            <person name="Schulz B."/>
            <person name="Schulz C."/>
            <person name="Shakirov E.V."/>
            <person name="Shibagaki N."/>
            <person name="Shinohara N."/>
            <person name="Shippen D.E."/>
            <person name="Soerensen I."/>
            <person name="Sotooka R."/>
            <person name="Sugimoto N."/>
            <person name="Sugita M."/>
            <person name="Sumikawa N."/>
            <person name="Tanurdzic M."/>
            <person name="Theissen G."/>
            <person name="Ulvskov P."/>
            <person name="Wakazuki S."/>
            <person name="Weng J.K."/>
            <person name="Willats W.W."/>
            <person name="Wipf D."/>
            <person name="Wolf P.G."/>
            <person name="Yang L."/>
            <person name="Zimmer A.D."/>
            <person name="Zhu Q."/>
            <person name="Mitros T."/>
            <person name="Hellsten U."/>
            <person name="Loque D."/>
            <person name="Otillar R."/>
            <person name="Salamov A."/>
            <person name="Schmutz J."/>
            <person name="Shapiro H."/>
            <person name="Lindquist E."/>
            <person name="Lucas S."/>
            <person name="Rokhsar D."/>
            <person name="Grigoriev I.V."/>
        </authorList>
    </citation>
    <scope>NUCLEOTIDE SEQUENCE [LARGE SCALE GENOMIC DNA]</scope>
</reference>
<dbReference type="Pfam" id="PF13041">
    <property type="entry name" value="PPR_2"/>
    <property type="match status" value="2"/>
</dbReference>